<accession>A0ABW5L9U4</accession>
<comment type="caution">
    <text evidence="4">The sequence shown here is derived from an EMBL/GenBank/DDBJ whole genome shotgun (WGS) entry which is preliminary data.</text>
</comment>
<keyword evidence="2" id="KW-0812">Transmembrane</keyword>
<protein>
    <submittedName>
        <fullName evidence="4">CHAT domain-containing protein</fullName>
    </submittedName>
</protein>
<dbReference type="InterPro" id="IPR019734">
    <property type="entry name" value="TPR_rpt"/>
</dbReference>
<dbReference type="InterPro" id="IPR011990">
    <property type="entry name" value="TPR-like_helical_dom_sf"/>
</dbReference>
<reference evidence="5" key="1">
    <citation type="journal article" date="2019" name="Int. J. Syst. Evol. Microbiol.">
        <title>The Global Catalogue of Microorganisms (GCM) 10K type strain sequencing project: providing services to taxonomists for standard genome sequencing and annotation.</title>
        <authorList>
            <consortium name="The Broad Institute Genomics Platform"/>
            <consortium name="The Broad Institute Genome Sequencing Center for Infectious Disease"/>
            <person name="Wu L."/>
            <person name="Ma J."/>
        </authorList>
    </citation>
    <scope>NUCLEOTIDE SEQUENCE [LARGE SCALE GENOMIC DNA]</scope>
    <source>
        <strain evidence="5">KCTC 52274</strain>
    </source>
</reference>
<evidence type="ECO:0000313" key="5">
    <source>
        <dbReference type="Proteomes" id="UP001597319"/>
    </source>
</evidence>
<gene>
    <name evidence="4" type="ORF">ACFSR1_03205</name>
</gene>
<keyword evidence="1" id="KW-0802">TPR repeat</keyword>
<dbReference type="Pfam" id="PF12770">
    <property type="entry name" value="CHAT"/>
    <property type="match status" value="1"/>
</dbReference>
<evidence type="ECO:0000313" key="4">
    <source>
        <dbReference type="EMBL" id="MFD2561663.1"/>
    </source>
</evidence>
<dbReference type="InterPro" id="IPR024983">
    <property type="entry name" value="CHAT_dom"/>
</dbReference>
<dbReference type="Gene3D" id="1.25.40.10">
    <property type="entry name" value="Tetratricopeptide repeat domain"/>
    <property type="match status" value="2"/>
</dbReference>
<dbReference type="EMBL" id="JBHULE010000002">
    <property type="protein sequence ID" value="MFD2561663.1"/>
    <property type="molecule type" value="Genomic_DNA"/>
</dbReference>
<feature type="repeat" description="TPR" evidence="1">
    <location>
        <begin position="81"/>
        <end position="114"/>
    </location>
</feature>
<evidence type="ECO:0000259" key="3">
    <source>
        <dbReference type="Pfam" id="PF12770"/>
    </source>
</evidence>
<name>A0ABW5L9U4_9FLAO</name>
<evidence type="ECO:0000256" key="2">
    <source>
        <dbReference type="SAM" id="Phobius"/>
    </source>
</evidence>
<dbReference type="SUPFAM" id="SSF48452">
    <property type="entry name" value="TPR-like"/>
    <property type="match status" value="2"/>
</dbReference>
<dbReference type="Pfam" id="PF13181">
    <property type="entry name" value="TPR_8"/>
    <property type="match status" value="1"/>
</dbReference>
<feature type="domain" description="CHAT" evidence="3">
    <location>
        <begin position="592"/>
        <end position="856"/>
    </location>
</feature>
<evidence type="ECO:0000256" key="1">
    <source>
        <dbReference type="PROSITE-ProRule" id="PRU00339"/>
    </source>
</evidence>
<dbReference type="Proteomes" id="UP001597319">
    <property type="component" value="Unassembled WGS sequence"/>
</dbReference>
<sequence>MSPALDSILSSKENDSIKQLRYTQLFESYKRQNNYTQLGADAHELAKWHYKKKSKENTIYYTQLAIDAKKKVIPFDKESLKNSYINLGYFYYKYENYKDAIEAFKKAVPFKKKSLNVRAYNYLANCYHKFQDPYNSVENRLKVFQYLDPAKDQQKIINNHINVAFSYRNIGQVETGKKVIRHLLLADSIVKNMDKPSVEDEYIITSNLAVQHHDNGHIEYTKNISKENLKKAIFYYNKALLLAKKIKNKKYECSTYYNLGLTYIYLDTDIAKSYFDKALSLVNHKPTLLKSIYFGYGKNAYKEKQYDQAIKYYERSIAGFFNIVNPTIDWQTNEEQLAKVDQKLFILEILKIKINTYLDKGIAANDQKSFLLALKTLEIADKLIEIMLTSEASYKTKLKWRDLASEIYIIGLEACYQGNLLDKAFYLMEKNKALLLMQDLNRTKKELPEKVLEKELAFKNSISSLETKKQGLSDQKQDSLSILVFDKKEELKRFHDSISEFHPEYFLSKEIPKVLSLSQIKPKKDEVIIQYTMAERIGYTTPYGYGMVISDKGTKIFKLKKIKELIEDIKTLRRLLNQPFKTSEDITTYKQTSNNIYKTLFPKEIGASLQGKKVTIIPDHMLGMIPFEALITDIDKSTYLIEESEINYAFSLTFQEKNKSIKRAANQDFLGIAPVNFDNELTPLKNSTKEIAYANDLYDGSLLIDQEATKENFVKRIKDYKILHLATHADASDSITPWIAFRNSKLTDLELNSLQSQAELVVLSACNTSLGKISRGEGILSLARGFFKSGANTVIPSLWSTNDKATANITSDFYKNLSEGQTKSAALRTAKLNYLNNNTDAEASPHYWASLVLIGDSGTLLPQTNNLLYLWIGLGLVFLILIVYLFKTQKKKSIL</sequence>
<keyword evidence="5" id="KW-1185">Reference proteome</keyword>
<dbReference type="SMART" id="SM00028">
    <property type="entry name" value="TPR"/>
    <property type="match status" value="2"/>
</dbReference>
<dbReference type="PROSITE" id="PS50005">
    <property type="entry name" value="TPR"/>
    <property type="match status" value="1"/>
</dbReference>
<dbReference type="PROSITE" id="PS50293">
    <property type="entry name" value="TPR_REGION"/>
    <property type="match status" value="1"/>
</dbReference>
<dbReference type="RefSeq" id="WP_378289558.1">
    <property type="nucleotide sequence ID" value="NZ_JBHULE010000002.1"/>
</dbReference>
<keyword evidence="2" id="KW-1133">Transmembrane helix</keyword>
<dbReference type="PANTHER" id="PTHR10098">
    <property type="entry name" value="RAPSYN-RELATED"/>
    <property type="match status" value="1"/>
</dbReference>
<feature type="transmembrane region" description="Helical" evidence="2">
    <location>
        <begin position="867"/>
        <end position="886"/>
    </location>
</feature>
<organism evidence="4 5">
    <name type="scientific">Aquimarina rubra</name>
    <dbReference type="NCBI Taxonomy" id="1920033"/>
    <lineage>
        <taxon>Bacteria</taxon>
        <taxon>Pseudomonadati</taxon>
        <taxon>Bacteroidota</taxon>
        <taxon>Flavobacteriia</taxon>
        <taxon>Flavobacteriales</taxon>
        <taxon>Flavobacteriaceae</taxon>
        <taxon>Aquimarina</taxon>
    </lineage>
</organism>
<keyword evidence="2" id="KW-0472">Membrane</keyword>
<proteinExistence type="predicted"/>